<dbReference type="InterPro" id="IPR018076">
    <property type="entry name" value="T2SS_GspF_dom"/>
</dbReference>
<dbReference type="GO" id="GO:0005886">
    <property type="term" value="C:plasma membrane"/>
    <property type="evidence" value="ECO:0007669"/>
    <property type="project" value="UniProtKB-SubCell"/>
</dbReference>
<proteinExistence type="predicted"/>
<dbReference type="KEGG" id="jme:EEW87_000765"/>
<evidence type="ECO:0000256" key="3">
    <source>
        <dbReference type="ARBA" id="ARBA00022692"/>
    </source>
</evidence>
<keyword evidence="2" id="KW-1003">Cell membrane</keyword>
<accession>A0A5P8FQC7</accession>
<dbReference type="Pfam" id="PF00482">
    <property type="entry name" value="T2SSF"/>
    <property type="match status" value="1"/>
</dbReference>
<keyword evidence="4 6" id="KW-1133">Transmembrane helix</keyword>
<dbReference type="EMBL" id="CP044548">
    <property type="protein sequence ID" value="QFQ31568.1"/>
    <property type="molecule type" value="Genomic_DNA"/>
</dbReference>
<evidence type="ECO:0000256" key="2">
    <source>
        <dbReference type="ARBA" id="ARBA00022475"/>
    </source>
</evidence>
<name>A0A5P8FQC7_9MICO</name>
<sequence>MVILPALVLGLPWLLGSGDADQRIERLEAMEEWTRSLAGVLTVGVGLEQAIIATLRSAPKAIQPEVRLLAARLRARWPTGDALRAFADDLDDSTGDLLAANLLLGAQRRGAGLASVLESVAMSVAEDVRARRMIEADRAKPRATARWVTIITMVVLGVLFLTNEYVEPYKSGVGQIALGFLLSLYVAALVWMKQMAKGKELPRFIGTAVAEEADA</sequence>
<comment type="subcellular location">
    <subcellularLocation>
        <location evidence="1">Cell membrane</location>
        <topology evidence="1">Multi-pass membrane protein</topology>
    </subcellularLocation>
</comment>
<dbReference type="PANTHER" id="PTHR35007:SF3">
    <property type="entry name" value="POSSIBLE CONSERVED ALANINE RICH MEMBRANE PROTEIN"/>
    <property type="match status" value="1"/>
</dbReference>
<organism evidence="8 9">
    <name type="scientific">Janibacter melonis</name>
    <dbReference type="NCBI Taxonomy" id="262209"/>
    <lineage>
        <taxon>Bacteria</taxon>
        <taxon>Bacillati</taxon>
        <taxon>Actinomycetota</taxon>
        <taxon>Actinomycetes</taxon>
        <taxon>Micrococcales</taxon>
        <taxon>Intrasporangiaceae</taxon>
        <taxon>Janibacter</taxon>
    </lineage>
</organism>
<evidence type="ECO:0000259" key="7">
    <source>
        <dbReference type="Pfam" id="PF00482"/>
    </source>
</evidence>
<dbReference type="PANTHER" id="PTHR35007">
    <property type="entry name" value="INTEGRAL MEMBRANE PROTEIN-RELATED"/>
    <property type="match status" value="1"/>
</dbReference>
<evidence type="ECO:0000256" key="5">
    <source>
        <dbReference type="ARBA" id="ARBA00023136"/>
    </source>
</evidence>
<reference evidence="8 9" key="1">
    <citation type="submission" date="2019-09" db="EMBL/GenBank/DDBJ databases">
        <title>Complete Genome Sequence of Janibacter melonis M714 with both human health impact and industrial applications.</title>
        <authorList>
            <person name="Jin M."/>
            <person name="Zhao Q.R."/>
        </authorList>
    </citation>
    <scope>NUCLEOTIDE SEQUENCE [LARGE SCALE GENOMIC DNA]</scope>
    <source>
        <strain evidence="8 9">M714</strain>
    </source>
</reference>
<evidence type="ECO:0000313" key="8">
    <source>
        <dbReference type="EMBL" id="QFQ31568.1"/>
    </source>
</evidence>
<protein>
    <recommendedName>
        <fullName evidence="7">Type II secretion system protein GspF domain-containing protein</fullName>
    </recommendedName>
</protein>
<keyword evidence="3 6" id="KW-0812">Transmembrane</keyword>
<evidence type="ECO:0000256" key="4">
    <source>
        <dbReference type="ARBA" id="ARBA00022989"/>
    </source>
</evidence>
<dbReference type="OrthoDB" id="5243396at2"/>
<keyword evidence="5 6" id="KW-0472">Membrane</keyword>
<evidence type="ECO:0000256" key="1">
    <source>
        <dbReference type="ARBA" id="ARBA00004651"/>
    </source>
</evidence>
<feature type="transmembrane region" description="Helical" evidence="6">
    <location>
        <begin position="173"/>
        <end position="192"/>
    </location>
</feature>
<dbReference type="Proteomes" id="UP000271708">
    <property type="component" value="Chromosome"/>
</dbReference>
<feature type="transmembrane region" description="Helical" evidence="6">
    <location>
        <begin position="143"/>
        <end position="161"/>
    </location>
</feature>
<evidence type="ECO:0000256" key="6">
    <source>
        <dbReference type="SAM" id="Phobius"/>
    </source>
</evidence>
<dbReference type="AlphaFoldDB" id="A0A5P8FQC7"/>
<gene>
    <name evidence="8" type="ORF">EEW87_000765</name>
</gene>
<feature type="domain" description="Type II secretion system protein GspF" evidence="7">
    <location>
        <begin position="33"/>
        <end position="159"/>
    </location>
</feature>
<evidence type="ECO:0000313" key="9">
    <source>
        <dbReference type="Proteomes" id="UP000271708"/>
    </source>
</evidence>